<organism evidence="2 3">
    <name type="scientific">Brachionus plicatilis</name>
    <name type="common">Marine rotifer</name>
    <name type="synonym">Brachionus muelleri</name>
    <dbReference type="NCBI Taxonomy" id="10195"/>
    <lineage>
        <taxon>Eukaryota</taxon>
        <taxon>Metazoa</taxon>
        <taxon>Spiralia</taxon>
        <taxon>Gnathifera</taxon>
        <taxon>Rotifera</taxon>
        <taxon>Eurotatoria</taxon>
        <taxon>Monogononta</taxon>
        <taxon>Pseudotrocha</taxon>
        <taxon>Ploima</taxon>
        <taxon>Brachionidae</taxon>
        <taxon>Brachionus</taxon>
    </lineage>
</organism>
<reference evidence="2 3" key="1">
    <citation type="journal article" date="2018" name="Sci. Rep.">
        <title>Genomic signatures of local adaptation to the degree of environmental predictability in rotifers.</title>
        <authorList>
            <person name="Franch-Gras L."/>
            <person name="Hahn C."/>
            <person name="Garcia-Roger E.M."/>
            <person name="Carmona M.J."/>
            <person name="Serra M."/>
            <person name="Gomez A."/>
        </authorList>
    </citation>
    <scope>NUCLEOTIDE SEQUENCE [LARGE SCALE GENOMIC DNA]</scope>
    <source>
        <strain evidence="2">HYR1</strain>
    </source>
</reference>
<proteinExistence type="predicted"/>
<name>A0A3M7R7V0_BRAPC</name>
<sequence length="262" mass="30155">MSSSESILLNNPNESILDADEIDDEVVVVTRGKGKIYQPFCDFEDFERVQQSIKNGIKPTGLGFKHWYECKHKFAGCQTTMYVLVENGSTGRIFVSDNEHTNHHEQEKVDTIPQHVLDKITEFEALFLKPEAILQNLIKLGIDPPKKSKLNNLLRKIRSEKQISTLMRQPNKTRQRTGSKSIENVDDENQTASRSFSVNASANAKKRKLDNAGGKLWAKKQDQYCSDFYDLNKNFYQYLLHLDQLKEFFHNLVTLTDHMGQD</sequence>
<keyword evidence="3" id="KW-1185">Reference proteome</keyword>
<evidence type="ECO:0000313" key="2">
    <source>
        <dbReference type="EMBL" id="RNA19620.1"/>
    </source>
</evidence>
<comment type="caution">
    <text evidence="2">The sequence shown here is derived from an EMBL/GenBank/DDBJ whole genome shotgun (WGS) entry which is preliminary data.</text>
</comment>
<feature type="compositionally biased region" description="Polar residues" evidence="1">
    <location>
        <begin position="190"/>
        <end position="202"/>
    </location>
</feature>
<accession>A0A3M7R7V0</accession>
<evidence type="ECO:0000313" key="3">
    <source>
        <dbReference type="Proteomes" id="UP000276133"/>
    </source>
</evidence>
<dbReference type="AlphaFoldDB" id="A0A3M7R7V0"/>
<gene>
    <name evidence="2" type="ORF">BpHYR1_008884</name>
</gene>
<evidence type="ECO:0000256" key="1">
    <source>
        <dbReference type="SAM" id="MobiDB-lite"/>
    </source>
</evidence>
<dbReference type="EMBL" id="REGN01004014">
    <property type="protein sequence ID" value="RNA19620.1"/>
    <property type="molecule type" value="Genomic_DNA"/>
</dbReference>
<protein>
    <submittedName>
        <fullName evidence="2">Uncharacterized protein</fullName>
    </submittedName>
</protein>
<dbReference type="Proteomes" id="UP000276133">
    <property type="component" value="Unassembled WGS sequence"/>
</dbReference>
<feature type="region of interest" description="Disordered" evidence="1">
    <location>
        <begin position="168"/>
        <end position="204"/>
    </location>
</feature>